<dbReference type="Proteomes" id="UP000215931">
    <property type="component" value="Unassembled WGS sequence"/>
</dbReference>
<reference evidence="1 2" key="1">
    <citation type="submission" date="2017-08" db="EMBL/GenBank/DDBJ databases">
        <title>Mesorhizobium wenxinae sp. nov., a novel rhizobial species isolated from root nodules of chickpea (Cicer arietinum L.).</title>
        <authorList>
            <person name="Zhang J."/>
        </authorList>
    </citation>
    <scope>NUCLEOTIDE SEQUENCE [LARGE SCALE GENOMIC DNA]</scope>
    <source>
        <strain evidence="2">WYCCWR 10019</strain>
    </source>
</reference>
<organism evidence="1 2">
    <name type="scientific">Mesorhizobium wenxiniae</name>
    <dbReference type="NCBI Taxonomy" id="2014805"/>
    <lineage>
        <taxon>Bacteria</taxon>
        <taxon>Pseudomonadati</taxon>
        <taxon>Pseudomonadota</taxon>
        <taxon>Alphaproteobacteria</taxon>
        <taxon>Hyphomicrobiales</taxon>
        <taxon>Phyllobacteriaceae</taxon>
        <taxon>Mesorhizobium</taxon>
    </lineage>
</organism>
<dbReference type="AlphaFoldDB" id="A0A271KG42"/>
<gene>
    <name evidence="1" type="ORF">CIT31_11610</name>
</gene>
<comment type="caution">
    <text evidence="1">The sequence shown here is derived from an EMBL/GenBank/DDBJ whole genome shotgun (WGS) entry which is preliminary data.</text>
</comment>
<evidence type="ECO:0000313" key="2">
    <source>
        <dbReference type="Proteomes" id="UP000215931"/>
    </source>
</evidence>
<dbReference type="EMBL" id="NPKH01000020">
    <property type="protein sequence ID" value="PAP94781.1"/>
    <property type="molecule type" value="Genomic_DNA"/>
</dbReference>
<keyword evidence="2" id="KW-1185">Reference proteome</keyword>
<evidence type="ECO:0000313" key="1">
    <source>
        <dbReference type="EMBL" id="PAP94781.1"/>
    </source>
</evidence>
<proteinExistence type="predicted"/>
<accession>A0A271KG42</accession>
<protein>
    <submittedName>
        <fullName evidence="1">Uncharacterized protein</fullName>
    </submittedName>
</protein>
<name>A0A271KG42_9HYPH</name>
<sequence>MLLFLSVRSNFPPIFGLMKKFFPLNGGVPNPGSCSDLSGEKWRHGYGSMWSGRDLLRSDQ</sequence>